<dbReference type="EMBL" id="CALNXI010000165">
    <property type="protein sequence ID" value="CAH3020988.1"/>
    <property type="molecule type" value="Genomic_DNA"/>
</dbReference>
<dbReference type="PANTHER" id="PTHR47018:SF2">
    <property type="entry name" value="TESMIN_TSO1-LIKE CXC DOMAIN-CONTAINING PROTEIN"/>
    <property type="match status" value="1"/>
</dbReference>
<keyword evidence="2" id="KW-1185">Reference proteome</keyword>
<proteinExistence type="predicted"/>
<gene>
    <name evidence="1" type="ORF">PEVE_00009408</name>
</gene>
<protein>
    <submittedName>
        <fullName evidence="1">Uncharacterized protein</fullName>
    </submittedName>
</protein>
<organism evidence="1 2">
    <name type="scientific">Porites evermanni</name>
    <dbReference type="NCBI Taxonomy" id="104178"/>
    <lineage>
        <taxon>Eukaryota</taxon>
        <taxon>Metazoa</taxon>
        <taxon>Cnidaria</taxon>
        <taxon>Anthozoa</taxon>
        <taxon>Hexacorallia</taxon>
        <taxon>Scleractinia</taxon>
        <taxon>Fungiina</taxon>
        <taxon>Poritidae</taxon>
        <taxon>Porites</taxon>
    </lineage>
</organism>
<reference evidence="1 2" key="1">
    <citation type="submission" date="2022-05" db="EMBL/GenBank/DDBJ databases">
        <authorList>
            <consortium name="Genoscope - CEA"/>
            <person name="William W."/>
        </authorList>
    </citation>
    <scope>NUCLEOTIDE SEQUENCE [LARGE SCALE GENOMIC DNA]</scope>
</reference>
<dbReference type="Proteomes" id="UP001159427">
    <property type="component" value="Unassembled WGS sequence"/>
</dbReference>
<name>A0ABN8LZE1_9CNID</name>
<dbReference type="PANTHER" id="PTHR47018">
    <property type="entry name" value="CXC DOMAIN-CONTAINING PROTEIN-RELATED"/>
    <property type="match status" value="1"/>
</dbReference>
<accession>A0ABN8LZE1</accession>
<comment type="caution">
    <text evidence="1">The sequence shown here is derived from an EMBL/GenBank/DDBJ whole genome shotgun (WGS) entry which is preliminary data.</text>
</comment>
<sequence>MEVDWNLCVICQRKTSEALKCPLENPVKKGNKKDAYTNFLNHVKQFQDSDSLPVIVKFGCDETAENWEFHRASWHKSCNTKFSSCKLERAKLKRKHSSDSTETSSRGKRQWLNSEVCFLCEKGAREDDGDLRQVSTFETDANIRTIITELNDSRLLVRIVGGDLIAISAKYHLKCLIELKNRYRSHVRKSNKDKQNIDENVCILFNGSFPEKCQDTSLPSSLKTLISLILNGPNLKNQEKQESQACLTIGQAIVFNAKKRSTADPEAKPRHSLEHEPPLPVYIGLNIHGLTRSKHLINQLHQLGICISYERVLQLEDWIAKAMCIRFDEDGVISPVCLYRGLFTVGALDNLDHNPSSTTSQSSFHGTGISMFQFPSPNKPGECRLPLTVPPSVSGKHVQLPEIYTTVPAVAIAKSNTVVPEVKVEQTKVCLEKALEAENEWEQISSSRSHLSFEKRNRERRRYCMGSLSRLSKNAYTWASSLVCNATSLL</sequence>
<evidence type="ECO:0000313" key="2">
    <source>
        <dbReference type="Proteomes" id="UP001159427"/>
    </source>
</evidence>
<evidence type="ECO:0000313" key="1">
    <source>
        <dbReference type="EMBL" id="CAH3020988.1"/>
    </source>
</evidence>